<evidence type="ECO:0000313" key="2">
    <source>
        <dbReference type="Proteomes" id="UP001501725"/>
    </source>
</evidence>
<sequence length="372" mass="41467">MGAEHLHIVCLDAPAPANYGGAIDMFYKVKALAESGRKIQLHFFEYKSGRSAKGLEPYCASIRAYRRKGPVSSLLQGLPYIVGSRINTDLAEVLNRDGHPVLLEGIHCAGLLPLLRPGRKLLVRMHNDEAAYYAGLAQNEPALLKRLFFLRESRQLAKYQQQLPKDVPLACVAYNDIEVLRQQYGFTHLPFIPSFTPWQTLEGSPGRGTYCLYQGNLEVAENMEAARWLIREVFAFLPLPFVVAGKNIPEALVQAGAPFSHIRFVSNPDEAAMELLLREAHINVLPSFNTTGLKLKMLHALFAGRHCVANGAGVAGTAFDSAAEIAETPEAFRACVQALWEIPFTEEIRERRRRLADVYNNRKNAEALNAWL</sequence>
<reference evidence="2" key="1">
    <citation type="journal article" date="2019" name="Int. J. Syst. Evol. Microbiol.">
        <title>The Global Catalogue of Microorganisms (GCM) 10K type strain sequencing project: providing services to taxonomists for standard genome sequencing and annotation.</title>
        <authorList>
            <consortium name="The Broad Institute Genomics Platform"/>
            <consortium name="The Broad Institute Genome Sequencing Center for Infectious Disease"/>
            <person name="Wu L."/>
            <person name="Ma J."/>
        </authorList>
    </citation>
    <scope>NUCLEOTIDE SEQUENCE [LARGE SCALE GENOMIC DNA]</scope>
    <source>
        <strain evidence="2">JCM 17919</strain>
    </source>
</reference>
<accession>A0ABP8GTJ0</accession>
<name>A0ABP8GTJ0_9BACT</name>
<evidence type="ECO:0008006" key="3">
    <source>
        <dbReference type="Google" id="ProtNLM"/>
    </source>
</evidence>
<dbReference type="EMBL" id="BAABGY010000007">
    <property type="protein sequence ID" value="GAA4329488.1"/>
    <property type="molecule type" value="Genomic_DNA"/>
</dbReference>
<gene>
    <name evidence="1" type="ORF">GCM10023184_20030</name>
</gene>
<keyword evidence="2" id="KW-1185">Reference proteome</keyword>
<protein>
    <recommendedName>
        <fullName evidence="3">Glycosyltransferase</fullName>
    </recommendedName>
</protein>
<proteinExistence type="predicted"/>
<evidence type="ECO:0000313" key="1">
    <source>
        <dbReference type="EMBL" id="GAA4329488.1"/>
    </source>
</evidence>
<comment type="caution">
    <text evidence="1">The sequence shown here is derived from an EMBL/GenBank/DDBJ whole genome shotgun (WGS) entry which is preliminary data.</text>
</comment>
<organism evidence="1 2">
    <name type="scientific">Flaviaesturariibacter amylovorans</name>
    <dbReference type="NCBI Taxonomy" id="1084520"/>
    <lineage>
        <taxon>Bacteria</taxon>
        <taxon>Pseudomonadati</taxon>
        <taxon>Bacteroidota</taxon>
        <taxon>Chitinophagia</taxon>
        <taxon>Chitinophagales</taxon>
        <taxon>Chitinophagaceae</taxon>
        <taxon>Flaviaestuariibacter</taxon>
    </lineage>
</organism>
<dbReference type="Gene3D" id="3.40.50.2000">
    <property type="entry name" value="Glycogen Phosphorylase B"/>
    <property type="match status" value="1"/>
</dbReference>
<dbReference type="SUPFAM" id="SSF53756">
    <property type="entry name" value="UDP-Glycosyltransferase/glycogen phosphorylase"/>
    <property type="match status" value="1"/>
</dbReference>
<dbReference type="RefSeq" id="WP_345255489.1">
    <property type="nucleotide sequence ID" value="NZ_BAABGY010000007.1"/>
</dbReference>
<dbReference type="Pfam" id="PF13692">
    <property type="entry name" value="Glyco_trans_1_4"/>
    <property type="match status" value="1"/>
</dbReference>
<dbReference type="Proteomes" id="UP001501725">
    <property type="component" value="Unassembled WGS sequence"/>
</dbReference>